<name>A0ABQ5SL16_9CHLO</name>
<sequence length="1156" mass="118936">EEGDDRGDDDEMEEEQATQRRGRPENASSAYDGGQRGEGSPVVPPSAATAAGGKARRRGPPCRAPPPDLMSGGGGGSGADADAATFVCGARIDLGYNQRLLPVSWLLQCLGEVSEPLRCLWPQHRQEEVRAHVLAAAARSFAHLHPDIADATHVRYIHQSPLVLFVRDCFASTPRYARLQLLEDAMRLTAAPPREHPTAVVPGLAPRTTSPPADSAKPQVARGPPSHCGLMDTDSKGAVEGGSQTGQVEHLGEGPPNKRRRLMNTPQVPAAQALHRPQTSPSLSQPTTQQESGEQPLPDPVPATGAHGGGTWLDLGQRGRSQVPWAALLAHMSEEEEGTQRSPNQHYVMSPLALCELLLARGDLFGPADVEAAGYCLLRCLTSLEPSQTAELVTRVLACPSSATPPFPNATPKPERAPPYGSGAVSPIAPGPTYTVASCAPAVGVGGGLAAALAVLRRPLRPGAALLPVKAVLRTKRGGRWGSGKAANAKAAGAAASAEEVVELVTDPPPAPLTALWLLSHVIPVLMGALEHEDEEAEADEAGTARAGGRPDVGNRDGSQVLTLDIEARARALASLAALLRQPELLLPETRPEELPAAVRVLAMQIRGLGASGRGGEGRGSDAGARSRGENVTGAAVGASVDRCNVPLRRLATLLCRSFGQSFGLDDSDGGDSGGRGRLKYLVQCARGDYARSLEAGSQLPLPGVEPAHNGRGQAWRRPTRGSSQKLATLASPIWPAMRPLLALLDHLPHDSHVATAIHELLFAALLQRCPPSGSERGRSITPVNDAHPDGTETAAATVAAKPAVTGMDAGAVAAEGVLGLLLGEAIPGIGKEVPLAAPPCALQLSASAKLNVLRLVVLAAEAASHRDEDTAQHGVPAAAAMEVASGEVAVPEAQGEPGGQREQHKEESPLGSGDGGDQNDPWVMPPTTGAAAVGTWKYNEVQMVQVVLERLGNSIVAVAEVLRAAEQRAQPRPGAAVSPALPAASSSALATGLSRVAPQALLVRMAAGVVAAAASREGVESAKGTVHGRGTRLGPAMGSRTSATITTTTADAPTAWEVGAAAEAVVRLLRLSAPGMAVLQPFMAEAPAGRAGMVAVGGLALLASSSSSGGGGGGTRMSALLQGQHALEPRMTGLQLVQHTQQALRLLAAAACNCS</sequence>
<evidence type="ECO:0008006" key="4">
    <source>
        <dbReference type="Google" id="ProtNLM"/>
    </source>
</evidence>
<feature type="compositionally biased region" description="Low complexity" evidence="1">
    <location>
        <begin position="39"/>
        <end position="53"/>
    </location>
</feature>
<reference evidence="2 3" key="1">
    <citation type="journal article" date="2023" name="IScience">
        <title>Expanded male sex-determining region conserved during the evolution of homothallism in the green alga Volvox.</title>
        <authorList>
            <person name="Yamamoto K."/>
            <person name="Matsuzaki R."/>
            <person name="Mahakham W."/>
            <person name="Heman W."/>
            <person name="Sekimoto H."/>
            <person name="Kawachi M."/>
            <person name="Minakuchi Y."/>
            <person name="Toyoda A."/>
            <person name="Nozaki H."/>
        </authorList>
    </citation>
    <scope>NUCLEOTIDE SEQUENCE [LARGE SCALE GENOMIC DNA]</scope>
    <source>
        <strain evidence="2 3">NIES-4468</strain>
    </source>
</reference>
<protein>
    <recommendedName>
        <fullName evidence="4">Telomere length regulation protein conserved domain-containing protein</fullName>
    </recommendedName>
</protein>
<feature type="region of interest" description="Disordered" evidence="1">
    <location>
        <begin position="701"/>
        <end position="723"/>
    </location>
</feature>
<organism evidence="2 3">
    <name type="scientific">Volvox africanus</name>
    <dbReference type="NCBI Taxonomy" id="51714"/>
    <lineage>
        <taxon>Eukaryota</taxon>
        <taxon>Viridiplantae</taxon>
        <taxon>Chlorophyta</taxon>
        <taxon>core chlorophytes</taxon>
        <taxon>Chlorophyceae</taxon>
        <taxon>CS clade</taxon>
        <taxon>Chlamydomonadales</taxon>
        <taxon>Volvocaceae</taxon>
        <taxon>Volvox</taxon>
    </lineage>
</organism>
<dbReference type="EMBL" id="BSDZ01000094">
    <property type="protein sequence ID" value="GLI70484.1"/>
    <property type="molecule type" value="Genomic_DNA"/>
</dbReference>
<feature type="compositionally biased region" description="Polar residues" evidence="1">
    <location>
        <begin position="277"/>
        <end position="293"/>
    </location>
</feature>
<keyword evidence="3" id="KW-1185">Reference proteome</keyword>
<feature type="region of interest" description="Disordered" evidence="1">
    <location>
        <begin position="533"/>
        <end position="556"/>
    </location>
</feature>
<feature type="region of interest" description="Disordered" evidence="1">
    <location>
        <begin position="889"/>
        <end position="926"/>
    </location>
</feature>
<proteinExistence type="predicted"/>
<feature type="region of interest" description="Disordered" evidence="1">
    <location>
        <begin position="193"/>
        <end position="316"/>
    </location>
</feature>
<feature type="non-terminal residue" evidence="2">
    <location>
        <position position="1"/>
    </location>
</feature>
<evidence type="ECO:0000313" key="3">
    <source>
        <dbReference type="Proteomes" id="UP001165090"/>
    </source>
</evidence>
<feature type="region of interest" description="Disordered" evidence="1">
    <location>
        <begin position="1"/>
        <end position="77"/>
    </location>
</feature>
<dbReference type="Proteomes" id="UP001165090">
    <property type="component" value="Unassembled WGS sequence"/>
</dbReference>
<feature type="region of interest" description="Disordered" evidence="1">
    <location>
        <begin position="1023"/>
        <end position="1042"/>
    </location>
</feature>
<gene>
    <name evidence="2" type="ORF">VaNZ11_015394</name>
</gene>
<accession>A0ABQ5SL16</accession>
<evidence type="ECO:0000313" key="2">
    <source>
        <dbReference type="EMBL" id="GLI70484.1"/>
    </source>
</evidence>
<comment type="caution">
    <text evidence="2">The sequence shown here is derived from an EMBL/GenBank/DDBJ whole genome shotgun (WGS) entry which is preliminary data.</text>
</comment>
<evidence type="ECO:0000256" key="1">
    <source>
        <dbReference type="SAM" id="MobiDB-lite"/>
    </source>
</evidence>
<feature type="compositionally biased region" description="Acidic residues" evidence="1">
    <location>
        <begin position="1"/>
        <end position="16"/>
    </location>
</feature>
<feature type="compositionally biased region" description="Basic and acidic residues" evidence="1">
    <location>
        <begin position="900"/>
        <end position="909"/>
    </location>
</feature>